<feature type="region of interest" description="Disordered" evidence="1">
    <location>
        <begin position="45"/>
        <end position="68"/>
    </location>
</feature>
<keyword evidence="2" id="KW-0732">Signal</keyword>
<sequence length="322" mass="34261">MFALVSVVAALSLVVTSGSRGASGVSAEVGPSPRDFIDIRDVARSAEPAPGPDASTGTFTEDCGRNQDEHRNADNLVASPRLRNGAHHTHDYVGNLSTTAFSTDAGLAAARTTCTDGDRSTIYWPVLRRQDRPASHAHGDEGEHHGNIGEILPPASVMVQFRGSRATHVVPMPRFLRMLTGDPVAGTVGPELARAQWGCTGYPDRFTTLYPRCPDGGVTRTLDFPSCWNGLDTDSEDHRGHVAFPGANGACPPGTFAVPQLRVVVSYRVPKGAPIAVDAFSEQKHAPITDHAGFVNVMTEAQMARVVACLNAGRHCRVGEHV</sequence>
<gene>
    <name evidence="4" type="ORF">GCM10018793_63540</name>
</gene>
<dbReference type="AlphaFoldDB" id="A0A919L8M4"/>
<dbReference type="PANTHER" id="PTHR43662">
    <property type="match status" value="1"/>
</dbReference>
<accession>A0A919L8M4</accession>
<evidence type="ECO:0000313" key="4">
    <source>
        <dbReference type="EMBL" id="GHH87504.1"/>
    </source>
</evidence>
<dbReference type="Pfam" id="PF09362">
    <property type="entry name" value="DUF1996"/>
    <property type="match status" value="1"/>
</dbReference>
<reference evidence="4" key="1">
    <citation type="journal article" date="2014" name="Int. J. Syst. Evol. Microbiol.">
        <title>Complete genome sequence of Corynebacterium casei LMG S-19264T (=DSM 44701T), isolated from a smear-ripened cheese.</title>
        <authorList>
            <consortium name="US DOE Joint Genome Institute (JGI-PGF)"/>
            <person name="Walter F."/>
            <person name="Albersmeier A."/>
            <person name="Kalinowski J."/>
            <person name="Ruckert C."/>
        </authorList>
    </citation>
    <scope>NUCLEOTIDE SEQUENCE</scope>
    <source>
        <strain evidence="4">JCM 5069</strain>
    </source>
</reference>
<feature type="chain" id="PRO_5036976485" description="DUF1996 domain-containing protein" evidence="2">
    <location>
        <begin position="22"/>
        <end position="322"/>
    </location>
</feature>
<dbReference type="Proteomes" id="UP000603708">
    <property type="component" value="Unassembled WGS sequence"/>
</dbReference>
<dbReference type="InterPro" id="IPR018535">
    <property type="entry name" value="DUF1996"/>
</dbReference>
<feature type="signal peptide" evidence="2">
    <location>
        <begin position="1"/>
        <end position="21"/>
    </location>
</feature>
<comment type="caution">
    <text evidence="4">The sequence shown here is derived from an EMBL/GenBank/DDBJ whole genome shotgun (WGS) entry which is preliminary data.</text>
</comment>
<name>A0A919L8M4_9ACTN</name>
<feature type="domain" description="DUF1996" evidence="3">
    <location>
        <begin position="86"/>
        <end position="295"/>
    </location>
</feature>
<reference evidence="4" key="2">
    <citation type="submission" date="2020-09" db="EMBL/GenBank/DDBJ databases">
        <authorList>
            <person name="Sun Q."/>
            <person name="Ohkuma M."/>
        </authorList>
    </citation>
    <scope>NUCLEOTIDE SEQUENCE</scope>
    <source>
        <strain evidence="4">JCM 5069</strain>
    </source>
</reference>
<evidence type="ECO:0000313" key="5">
    <source>
        <dbReference type="Proteomes" id="UP000603708"/>
    </source>
</evidence>
<evidence type="ECO:0000256" key="1">
    <source>
        <dbReference type="SAM" id="MobiDB-lite"/>
    </source>
</evidence>
<organism evidence="4 5">
    <name type="scientific">Streptomyces sulfonofaciens</name>
    <dbReference type="NCBI Taxonomy" id="68272"/>
    <lineage>
        <taxon>Bacteria</taxon>
        <taxon>Bacillati</taxon>
        <taxon>Actinomycetota</taxon>
        <taxon>Actinomycetes</taxon>
        <taxon>Kitasatosporales</taxon>
        <taxon>Streptomycetaceae</taxon>
        <taxon>Streptomyces</taxon>
    </lineage>
</organism>
<evidence type="ECO:0000256" key="2">
    <source>
        <dbReference type="SAM" id="SignalP"/>
    </source>
</evidence>
<proteinExistence type="predicted"/>
<dbReference type="EMBL" id="BNCD01000028">
    <property type="protein sequence ID" value="GHH87504.1"/>
    <property type="molecule type" value="Genomic_DNA"/>
</dbReference>
<evidence type="ECO:0000259" key="3">
    <source>
        <dbReference type="Pfam" id="PF09362"/>
    </source>
</evidence>
<protein>
    <recommendedName>
        <fullName evidence="3">DUF1996 domain-containing protein</fullName>
    </recommendedName>
</protein>
<keyword evidence="5" id="KW-1185">Reference proteome</keyword>
<dbReference type="PANTHER" id="PTHR43662:SF3">
    <property type="entry name" value="DOMAIN PROTEIN, PUTATIVE (AFU_ORTHOLOGUE AFUA_6G11970)-RELATED"/>
    <property type="match status" value="1"/>
</dbReference>